<dbReference type="Pfam" id="PF00392">
    <property type="entry name" value="GntR"/>
    <property type="match status" value="1"/>
</dbReference>
<dbReference type="SUPFAM" id="SSF48008">
    <property type="entry name" value="GntR ligand-binding domain-like"/>
    <property type="match status" value="1"/>
</dbReference>
<dbReference type="PROSITE" id="PS50949">
    <property type="entry name" value="HTH_GNTR"/>
    <property type="match status" value="1"/>
</dbReference>
<dbReference type="Proteomes" id="UP000320648">
    <property type="component" value="Unassembled WGS sequence"/>
</dbReference>
<dbReference type="GO" id="GO:0003677">
    <property type="term" value="F:DNA binding"/>
    <property type="evidence" value="ECO:0007669"/>
    <property type="project" value="UniProtKB-KW"/>
</dbReference>
<evidence type="ECO:0000256" key="2">
    <source>
        <dbReference type="ARBA" id="ARBA00023125"/>
    </source>
</evidence>
<dbReference type="EMBL" id="VMTX01000010">
    <property type="protein sequence ID" value="TVU83039.1"/>
    <property type="molecule type" value="Genomic_DNA"/>
</dbReference>
<evidence type="ECO:0000313" key="7">
    <source>
        <dbReference type="Proteomes" id="UP000320648"/>
    </source>
</evidence>
<gene>
    <name evidence="6" type="ORF">FQN05_08465</name>
</gene>
<dbReference type="AlphaFoldDB" id="A0A558INW5"/>
<comment type="caution">
    <text evidence="6">The sequence shown here is derived from an EMBL/GenBank/DDBJ whole genome shotgun (WGS) entry which is preliminary data.</text>
</comment>
<dbReference type="Pfam" id="PF07729">
    <property type="entry name" value="FCD"/>
    <property type="match status" value="1"/>
</dbReference>
<organism evidence="6 7">
    <name type="scientific">Corynebacterium aurimucosum</name>
    <dbReference type="NCBI Taxonomy" id="169292"/>
    <lineage>
        <taxon>Bacteria</taxon>
        <taxon>Bacillati</taxon>
        <taxon>Actinomycetota</taxon>
        <taxon>Actinomycetes</taxon>
        <taxon>Mycobacteriales</taxon>
        <taxon>Corynebacteriaceae</taxon>
        <taxon>Corynebacterium</taxon>
    </lineage>
</organism>
<dbReference type="RefSeq" id="WP_158381748.1">
    <property type="nucleotide sequence ID" value="NZ_VMTX01000010.1"/>
</dbReference>
<evidence type="ECO:0000256" key="3">
    <source>
        <dbReference type="ARBA" id="ARBA00023163"/>
    </source>
</evidence>
<sequence>MTEPSAPLLSTVLDALGTDIVSGALPAGERFTLNDLCERFGISRTVAREAMRALEQLGMVSSARRVGITVLPISEWAVYDPAIISWRLGSEKARDSQRTSLNDLRLAIEPVAAGLAAQHASPEDKEEILELAQRLQVTPTRRVGEHLATDLRFHAMVLHASGNEMFSALSPYLLSMVRGRSLYGSRKRNPTAGTAQLHLDLAEAIVRGDSPGAEKSHAPSCLRRVRIRIRACRKRSPQPRFPPEPSGAGGCSRGS</sequence>
<dbReference type="PANTHER" id="PTHR43537">
    <property type="entry name" value="TRANSCRIPTIONAL REGULATOR, GNTR FAMILY"/>
    <property type="match status" value="1"/>
</dbReference>
<dbReference type="PANTHER" id="PTHR43537:SF44">
    <property type="entry name" value="GNTR FAMILY REGULATORY PROTEIN"/>
    <property type="match status" value="1"/>
</dbReference>
<dbReference type="SMART" id="SM00345">
    <property type="entry name" value="HTH_GNTR"/>
    <property type="match status" value="1"/>
</dbReference>
<protein>
    <submittedName>
        <fullName evidence="6">FadR family transcriptional regulator</fullName>
    </submittedName>
</protein>
<dbReference type="InterPro" id="IPR000524">
    <property type="entry name" value="Tscrpt_reg_HTH_GntR"/>
</dbReference>
<evidence type="ECO:0000256" key="4">
    <source>
        <dbReference type="SAM" id="MobiDB-lite"/>
    </source>
</evidence>
<dbReference type="Gene3D" id="1.20.120.530">
    <property type="entry name" value="GntR ligand-binding domain-like"/>
    <property type="match status" value="1"/>
</dbReference>
<dbReference type="CDD" id="cd07377">
    <property type="entry name" value="WHTH_GntR"/>
    <property type="match status" value="1"/>
</dbReference>
<reference evidence="6 7" key="1">
    <citation type="submission" date="2019-07" db="EMBL/GenBank/DDBJ databases">
        <title>Draft genome of C. aurimucosum strain 15-4290.</title>
        <authorList>
            <person name="Pacheco L.G.C."/>
            <person name="Aguiar E.R.G.R."/>
            <person name="Navas J."/>
            <person name="Santos C.S."/>
            <person name="Rocha D.J.P.G."/>
        </authorList>
    </citation>
    <scope>NUCLEOTIDE SEQUENCE [LARGE SCALE GENOMIC DNA]</scope>
    <source>
        <strain evidence="6 7">15-4290</strain>
    </source>
</reference>
<proteinExistence type="predicted"/>
<evidence type="ECO:0000256" key="1">
    <source>
        <dbReference type="ARBA" id="ARBA00023015"/>
    </source>
</evidence>
<dbReference type="Gene3D" id="1.10.10.10">
    <property type="entry name" value="Winged helix-like DNA-binding domain superfamily/Winged helix DNA-binding domain"/>
    <property type="match status" value="1"/>
</dbReference>
<dbReference type="InterPro" id="IPR011711">
    <property type="entry name" value="GntR_C"/>
</dbReference>
<dbReference type="InterPro" id="IPR036390">
    <property type="entry name" value="WH_DNA-bd_sf"/>
</dbReference>
<feature type="region of interest" description="Disordered" evidence="4">
    <location>
        <begin position="233"/>
        <end position="255"/>
    </location>
</feature>
<keyword evidence="3" id="KW-0804">Transcription</keyword>
<feature type="domain" description="HTH gntR-type" evidence="5">
    <location>
        <begin position="6"/>
        <end position="73"/>
    </location>
</feature>
<evidence type="ECO:0000259" key="5">
    <source>
        <dbReference type="PROSITE" id="PS50949"/>
    </source>
</evidence>
<keyword evidence="2" id="KW-0238">DNA-binding</keyword>
<dbReference type="SMART" id="SM00895">
    <property type="entry name" value="FCD"/>
    <property type="match status" value="1"/>
</dbReference>
<dbReference type="InterPro" id="IPR036388">
    <property type="entry name" value="WH-like_DNA-bd_sf"/>
</dbReference>
<keyword evidence="1" id="KW-0805">Transcription regulation</keyword>
<name>A0A558INW5_9CORY</name>
<dbReference type="SUPFAM" id="SSF46785">
    <property type="entry name" value="Winged helix' DNA-binding domain"/>
    <property type="match status" value="1"/>
</dbReference>
<accession>A0A558INW5</accession>
<dbReference type="InterPro" id="IPR008920">
    <property type="entry name" value="TF_FadR/GntR_C"/>
</dbReference>
<dbReference type="GO" id="GO:0003700">
    <property type="term" value="F:DNA-binding transcription factor activity"/>
    <property type="evidence" value="ECO:0007669"/>
    <property type="project" value="InterPro"/>
</dbReference>
<evidence type="ECO:0000313" key="6">
    <source>
        <dbReference type="EMBL" id="TVU83039.1"/>
    </source>
</evidence>